<dbReference type="PROSITE" id="PS00598">
    <property type="entry name" value="CHROMO_1"/>
    <property type="match status" value="1"/>
</dbReference>
<dbReference type="SUPFAM" id="SSF53335">
    <property type="entry name" value="S-adenosyl-L-methionine-dependent methyltransferases"/>
    <property type="match status" value="1"/>
</dbReference>
<evidence type="ECO:0000256" key="6">
    <source>
        <dbReference type="ARBA" id="ARBA00023125"/>
    </source>
</evidence>
<dbReference type="GO" id="GO:0003677">
    <property type="term" value="F:DNA binding"/>
    <property type="evidence" value="ECO:0007669"/>
    <property type="project" value="UniProtKB-KW"/>
</dbReference>
<dbReference type="GO" id="GO:0003886">
    <property type="term" value="F:DNA (cytosine-5-)-methyltransferase activity"/>
    <property type="evidence" value="ECO:0007669"/>
    <property type="project" value="UniProtKB-EC"/>
</dbReference>
<name>A0AA87ZZ82_FICCA</name>
<keyword evidence="5 9" id="KW-0949">S-adenosyl-L-methionine</keyword>
<feature type="active site" evidence="9">
    <location>
        <position position="479"/>
    </location>
</feature>
<feature type="compositionally biased region" description="Low complexity" evidence="10">
    <location>
        <begin position="52"/>
        <end position="62"/>
    </location>
</feature>
<evidence type="ECO:0000256" key="9">
    <source>
        <dbReference type="PROSITE-ProRule" id="PRU01016"/>
    </source>
</evidence>
<dbReference type="InterPro" id="IPR023779">
    <property type="entry name" value="Chromodomain_CS"/>
</dbReference>
<dbReference type="InterPro" id="IPR001525">
    <property type="entry name" value="C5_MeTfrase"/>
</dbReference>
<dbReference type="InterPro" id="IPR001025">
    <property type="entry name" value="BAH_dom"/>
</dbReference>
<evidence type="ECO:0000256" key="8">
    <source>
        <dbReference type="ARBA" id="ARBA00047422"/>
    </source>
</evidence>
<evidence type="ECO:0000256" key="10">
    <source>
        <dbReference type="SAM" id="MobiDB-lite"/>
    </source>
</evidence>
<dbReference type="PROSITE" id="PS51038">
    <property type="entry name" value="BAH"/>
    <property type="match status" value="1"/>
</dbReference>
<dbReference type="InterPro" id="IPR000953">
    <property type="entry name" value="Chromo/chromo_shadow_dom"/>
</dbReference>
<organism evidence="13 14">
    <name type="scientific">Ficus carica</name>
    <name type="common">Common fig</name>
    <dbReference type="NCBI Taxonomy" id="3494"/>
    <lineage>
        <taxon>Eukaryota</taxon>
        <taxon>Viridiplantae</taxon>
        <taxon>Streptophyta</taxon>
        <taxon>Embryophyta</taxon>
        <taxon>Tracheophyta</taxon>
        <taxon>Spermatophyta</taxon>
        <taxon>Magnoliopsida</taxon>
        <taxon>eudicotyledons</taxon>
        <taxon>Gunneridae</taxon>
        <taxon>Pentapetalae</taxon>
        <taxon>rosids</taxon>
        <taxon>fabids</taxon>
        <taxon>Rosales</taxon>
        <taxon>Moraceae</taxon>
        <taxon>Ficeae</taxon>
        <taxon>Ficus</taxon>
    </lineage>
</organism>
<evidence type="ECO:0000256" key="7">
    <source>
        <dbReference type="ARBA" id="ARBA00023242"/>
    </source>
</evidence>
<dbReference type="InterPro" id="IPR043151">
    <property type="entry name" value="BAH_sf"/>
</dbReference>
<dbReference type="InterPro" id="IPR029063">
    <property type="entry name" value="SAM-dependent_MTases_sf"/>
</dbReference>
<dbReference type="PANTHER" id="PTHR10629">
    <property type="entry name" value="CYTOSINE-SPECIFIC METHYLTRANSFERASE"/>
    <property type="match status" value="1"/>
</dbReference>
<comment type="similarity">
    <text evidence="9">Belongs to the class I-like SAM-binding methyltransferase superfamily. C5-methyltransferase family.</text>
</comment>
<dbReference type="PANTHER" id="PTHR10629:SF42">
    <property type="entry name" value="DNA (CYTOSINE-5)-METHYLTRANSFERASE CMT1-RELATED"/>
    <property type="match status" value="1"/>
</dbReference>
<evidence type="ECO:0000256" key="5">
    <source>
        <dbReference type="ARBA" id="ARBA00022691"/>
    </source>
</evidence>
<dbReference type="InterPro" id="IPR023780">
    <property type="entry name" value="Chromo_domain"/>
</dbReference>
<gene>
    <name evidence="13" type="ORF">TIFTF001_011048</name>
</gene>
<dbReference type="EMBL" id="BTGU01000013">
    <property type="protein sequence ID" value="GMN41835.1"/>
    <property type="molecule type" value="Genomic_DNA"/>
</dbReference>
<comment type="subcellular location">
    <subcellularLocation>
        <location evidence="1">Nucleus</location>
    </subcellularLocation>
</comment>
<comment type="caution">
    <text evidence="13">The sequence shown here is derived from an EMBL/GenBank/DDBJ whole genome shotgun (WGS) entry which is preliminary data.</text>
</comment>
<keyword evidence="4 9" id="KW-0808">Transferase</keyword>
<dbReference type="PROSITE" id="PS50013">
    <property type="entry name" value="CHROMO_2"/>
    <property type="match status" value="1"/>
</dbReference>
<dbReference type="Gene3D" id="3.40.50.150">
    <property type="entry name" value="Vaccinia Virus protein VP39"/>
    <property type="match status" value="1"/>
</dbReference>
<keyword evidence="14" id="KW-1185">Reference proteome</keyword>
<dbReference type="GO" id="GO:0003682">
    <property type="term" value="F:chromatin binding"/>
    <property type="evidence" value="ECO:0007669"/>
    <property type="project" value="InterPro"/>
</dbReference>
<dbReference type="SUPFAM" id="SSF54160">
    <property type="entry name" value="Chromo domain-like"/>
    <property type="match status" value="1"/>
</dbReference>
<dbReference type="Proteomes" id="UP001187192">
    <property type="component" value="Unassembled WGS sequence"/>
</dbReference>
<sequence>MAKGGKRKSAAVDTAEETNRSERKTRRQKSVAEPEPEEDVDAELADEEGAEEQLAAAMAPTKMKAKRNDADSDSTFVGDPIPPEEAAQRWPKRYQSKKSILPRETEADFEEDEYVQAKRHYSQAMVDEVLYNLNDNVHVKADDDQPDYIARVIEFFEGADGERYFSAQWFYRAEDTPIKNLADHSKMFDKRRVFLSEVKNINPLDCIVSKLKIARVSPNLDLEEKEKPIPECDFYYDMKYLVPHLTFASMDTDSSRLDSDASTISSESGSCNAADDATTACDGDIFRTVSSRKSEMTLLDLYSGCGGMSTGLCIGARRSGVNLVTRWAVDKNSLACESLKLNHPETEVRNEAADDFLCLLKEWEKLVRELEEFDSNMGVVDASNDDESNDDDDGPIPSEVYEVERLLDVVYGDPNNVKKPGLYFQVRWKGYDSDEDTWEPTEGLSDCKEKLMNFVREGQKNKILPLPGDVDFICGGPPCQGVSGFNRFRNREDPLADTKNRQLLVYMDIIHYLKPRFILMENVVDILKFKDAFLGRYALGRLVSMNYQARIGMMPAGAYGVPQFRMRVFLWGAHPSERLPQFPLPTHEVVNRGVVPKEFEEILVDYDNKKARVLEDALFLQDAVSDLPPVENNESRDEMPYDGESRTKFQKYIRLKRDEVIGLDVSTSTSLKSGVLYDHRPLKLNDDDLERVQNVPKKKGANFRDLPGVLVNANNIVSLDPSIERPTVASGKPLVPDYAITFVGGRSTKPFARLWWDEIIATVVTRAEPHNQAIIHPEQDRVMTVRELARFQGFPDFYKFSGPIKERYIQIGNAVAVPVGIALGYTLGQACQGLCGDNPLTKLPFKFPDCLALDDNLSTKE</sequence>
<dbReference type="SMART" id="SM00298">
    <property type="entry name" value="CHROMO"/>
    <property type="match status" value="1"/>
</dbReference>
<dbReference type="Gene3D" id="3.90.120.10">
    <property type="entry name" value="DNA Methylase, subunit A, domain 2"/>
    <property type="match status" value="1"/>
</dbReference>
<dbReference type="Pfam" id="PF00145">
    <property type="entry name" value="DNA_methylase"/>
    <property type="match status" value="1"/>
</dbReference>
<dbReference type="FunFam" id="3.40.50.150:FF:000143">
    <property type="entry name" value="DNA (cytosine-5)-methyltransferase 1"/>
    <property type="match status" value="1"/>
</dbReference>
<dbReference type="GO" id="GO:0044027">
    <property type="term" value="P:negative regulation of gene expression via chromosomal CpG island methylation"/>
    <property type="evidence" value="ECO:0007669"/>
    <property type="project" value="TreeGrafter"/>
</dbReference>
<evidence type="ECO:0000256" key="2">
    <source>
        <dbReference type="ARBA" id="ARBA00011975"/>
    </source>
</evidence>
<dbReference type="CDD" id="cd18635">
    <property type="entry name" value="CD_CMT3_like"/>
    <property type="match status" value="1"/>
</dbReference>
<dbReference type="AlphaFoldDB" id="A0AA87ZZ82"/>
<dbReference type="PROSITE" id="PS51679">
    <property type="entry name" value="SAM_MT_C5"/>
    <property type="match status" value="1"/>
</dbReference>
<feature type="domain" description="BAH" evidence="12">
    <location>
        <begin position="129"/>
        <end position="251"/>
    </location>
</feature>
<feature type="region of interest" description="Disordered" evidence="10">
    <location>
        <begin position="1"/>
        <end position="93"/>
    </location>
</feature>
<dbReference type="InterPro" id="IPR016197">
    <property type="entry name" value="Chromo-like_dom_sf"/>
</dbReference>
<protein>
    <recommendedName>
        <fullName evidence="2">DNA (cytosine-5-)-methyltransferase</fullName>
        <ecNumber evidence="2">2.1.1.37</ecNumber>
    </recommendedName>
</protein>
<reference evidence="13" key="1">
    <citation type="submission" date="2023-07" db="EMBL/GenBank/DDBJ databases">
        <title>draft genome sequence of fig (Ficus carica).</title>
        <authorList>
            <person name="Takahashi T."/>
            <person name="Nishimura K."/>
        </authorList>
    </citation>
    <scope>NUCLEOTIDE SEQUENCE</scope>
</reference>
<dbReference type="PRINTS" id="PR00105">
    <property type="entry name" value="C5METTRFRASE"/>
</dbReference>
<proteinExistence type="inferred from homology"/>
<dbReference type="InterPro" id="IPR050390">
    <property type="entry name" value="C5-Methyltransferase"/>
</dbReference>
<dbReference type="GO" id="GO:0032259">
    <property type="term" value="P:methylation"/>
    <property type="evidence" value="ECO:0007669"/>
    <property type="project" value="UniProtKB-KW"/>
</dbReference>
<evidence type="ECO:0000256" key="3">
    <source>
        <dbReference type="ARBA" id="ARBA00022603"/>
    </source>
</evidence>
<keyword evidence="7" id="KW-0539">Nucleus</keyword>
<dbReference type="FunFam" id="2.30.30.490:FF:000011">
    <property type="entry name" value="DNA (cytosine-5)-methyltransferase 1"/>
    <property type="match status" value="1"/>
</dbReference>
<evidence type="ECO:0000313" key="14">
    <source>
        <dbReference type="Proteomes" id="UP001187192"/>
    </source>
</evidence>
<dbReference type="Pfam" id="PF00385">
    <property type="entry name" value="Chromo"/>
    <property type="match status" value="1"/>
</dbReference>
<keyword evidence="6" id="KW-0238">DNA-binding</keyword>
<dbReference type="FunFam" id="3.90.120.10:FF:000003">
    <property type="entry name" value="DNA (cytosine-5)-methyltransferase 1"/>
    <property type="match status" value="1"/>
</dbReference>
<feature type="compositionally biased region" description="Acidic residues" evidence="10">
    <location>
        <begin position="34"/>
        <end position="51"/>
    </location>
</feature>
<evidence type="ECO:0000256" key="1">
    <source>
        <dbReference type="ARBA" id="ARBA00004123"/>
    </source>
</evidence>
<dbReference type="Gene3D" id="2.30.30.490">
    <property type="match status" value="1"/>
</dbReference>
<evidence type="ECO:0000259" key="11">
    <source>
        <dbReference type="PROSITE" id="PS50013"/>
    </source>
</evidence>
<evidence type="ECO:0000256" key="4">
    <source>
        <dbReference type="ARBA" id="ARBA00022679"/>
    </source>
</evidence>
<feature type="domain" description="Chromo" evidence="11">
    <location>
        <begin position="401"/>
        <end position="457"/>
    </location>
</feature>
<dbReference type="SMART" id="SM00439">
    <property type="entry name" value="BAH"/>
    <property type="match status" value="1"/>
</dbReference>
<comment type="catalytic activity">
    <reaction evidence="8">
        <text>a 2'-deoxycytidine in DNA + S-adenosyl-L-methionine = a 5-methyl-2'-deoxycytidine in DNA + S-adenosyl-L-homocysteine + H(+)</text>
        <dbReference type="Rhea" id="RHEA:13681"/>
        <dbReference type="Rhea" id="RHEA-COMP:11369"/>
        <dbReference type="Rhea" id="RHEA-COMP:11370"/>
        <dbReference type="ChEBI" id="CHEBI:15378"/>
        <dbReference type="ChEBI" id="CHEBI:57856"/>
        <dbReference type="ChEBI" id="CHEBI:59789"/>
        <dbReference type="ChEBI" id="CHEBI:85452"/>
        <dbReference type="ChEBI" id="CHEBI:85454"/>
        <dbReference type="EC" id="2.1.1.37"/>
    </reaction>
</comment>
<dbReference type="GO" id="GO:0005634">
    <property type="term" value="C:nucleus"/>
    <property type="evidence" value="ECO:0007669"/>
    <property type="project" value="UniProtKB-SubCell"/>
</dbReference>
<dbReference type="EC" id="2.1.1.37" evidence="2"/>
<keyword evidence="3 9" id="KW-0489">Methyltransferase</keyword>
<accession>A0AA87ZZ82</accession>
<dbReference type="Pfam" id="PF01426">
    <property type="entry name" value="BAH"/>
    <property type="match status" value="1"/>
</dbReference>
<evidence type="ECO:0000259" key="12">
    <source>
        <dbReference type="PROSITE" id="PS51038"/>
    </source>
</evidence>
<evidence type="ECO:0000313" key="13">
    <source>
        <dbReference type="EMBL" id="GMN41835.1"/>
    </source>
</evidence>